<dbReference type="AlphaFoldDB" id="A0A427YWZ0"/>
<comment type="caution">
    <text evidence="2">The sequence shown here is derived from an EMBL/GenBank/DDBJ whole genome shotgun (WGS) entry which is preliminary data.</text>
</comment>
<evidence type="ECO:0000313" key="3">
    <source>
        <dbReference type="Proteomes" id="UP000279259"/>
    </source>
</evidence>
<reference evidence="2 3" key="1">
    <citation type="submission" date="2018-11" db="EMBL/GenBank/DDBJ databases">
        <title>Genome sequence of Saitozyma podzolica DSM 27192.</title>
        <authorList>
            <person name="Aliyu H."/>
            <person name="Gorte O."/>
            <person name="Ochsenreither K."/>
        </authorList>
    </citation>
    <scope>NUCLEOTIDE SEQUENCE [LARGE SCALE GENOMIC DNA]</scope>
    <source>
        <strain evidence="2 3">DSM 27192</strain>
    </source>
</reference>
<accession>A0A427YWZ0</accession>
<feature type="compositionally biased region" description="Basic residues" evidence="1">
    <location>
        <begin position="208"/>
        <end position="219"/>
    </location>
</feature>
<dbReference type="EMBL" id="RSCD01000001">
    <property type="protein sequence ID" value="RSH95576.1"/>
    <property type="molecule type" value="Genomic_DNA"/>
</dbReference>
<organism evidence="2 3">
    <name type="scientific">Saitozyma podzolica</name>
    <dbReference type="NCBI Taxonomy" id="1890683"/>
    <lineage>
        <taxon>Eukaryota</taxon>
        <taxon>Fungi</taxon>
        <taxon>Dikarya</taxon>
        <taxon>Basidiomycota</taxon>
        <taxon>Agaricomycotina</taxon>
        <taxon>Tremellomycetes</taxon>
        <taxon>Tremellales</taxon>
        <taxon>Trimorphomycetaceae</taxon>
        <taxon>Saitozyma</taxon>
    </lineage>
</organism>
<feature type="region of interest" description="Disordered" evidence="1">
    <location>
        <begin position="187"/>
        <end position="268"/>
    </location>
</feature>
<gene>
    <name evidence="2" type="ORF">EHS25_000668</name>
</gene>
<protein>
    <submittedName>
        <fullName evidence="2">Uncharacterized protein</fullName>
    </submittedName>
</protein>
<name>A0A427YWZ0_9TREE</name>
<proteinExistence type="predicted"/>
<dbReference type="Proteomes" id="UP000279259">
    <property type="component" value="Unassembled WGS sequence"/>
</dbReference>
<feature type="compositionally biased region" description="Basic and acidic residues" evidence="1">
    <location>
        <begin position="237"/>
        <end position="246"/>
    </location>
</feature>
<keyword evidence="3" id="KW-1185">Reference proteome</keyword>
<sequence length="364" mass="40207">MQSEDPPPSPSGQPITPSSSVVYPKLLLSSAYDLSSDPIHKYTKPDTSSVRPPGYEHEYQLACEVPAHLWPHNAEKVGMVRFLPRPEGFIASKKFFVYQNEAGDVISVYPGFLYTKLDLLCVQYMWDSPGPDNTWPNRLTNSITARACLHCFMQTGVCNAIGCHILQPSRPRLIINDALAMRLQTERSQDRAALTRNGEPPVSQSVRPHSRPLKTKYGNKFKPTASVPSSLGKRRRPDSEAPKDTPQDSGGISPPPAPAPSVVPPDPFSLTLKRVQRTIERTIKDALETRKAQLQDVEMAMKEATSAKQRESDAESRRTVVEGRLQAVTSELQAANEKLLGAEDPAVTAQQKLAESNRKLVDSC</sequence>
<evidence type="ECO:0000256" key="1">
    <source>
        <dbReference type="SAM" id="MobiDB-lite"/>
    </source>
</evidence>
<evidence type="ECO:0000313" key="2">
    <source>
        <dbReference type="EMBL" id="RSH95576.1"/>
    </source>
</evidence>
<feature type="compositionally biased region" description="Pro residues" evidence="1">
    <location>
        <begin position="253"/>
        <end position="267"/>
    </location>
</feature>